<accession>A0A968GCM2</accession>
<evidence type="ECO:0000313" key="2">
    <source>
        <dbReference type="Proteomes" id="UP000711995"/>
    </source>
</evidence>
<comment type="caution">
    <text evidence="1">The sequence shown here is derived from an EMBL/GenBank/DDBJ whole genome shotgun (WGS) entry which is preliminary data.</text>
</comment>
<reference evidence="1 2" key="1">
    <citation type="submission" date="2020-03" db="EMBL/GenBank/DDBJ databases">
        <title>Spirochaetal bacteria isolated from arthropods constitute a novel genus Entomospira genus novum within the order Spirochaetales.</title>
        <authorList>
            <person name="Grana-Miraglia L."/>
            <person name="Sikutova S."/>
            <person name="Fingerle V."/>
            <person name="Sing A."/>
            <person name="Castillo-Ramirez S."/>
            <person name="Margos G."/>
            <person name="Rudolf I."/>
        </authorList>
    </citation>
    <scope>NUCLEOTIDE SEQUENCE [LARGE SCALE GENOMIC DNA]</scope>
    <source>
        <strain evidence="1 2">BR193</strain>
    </source>
</reference>
<evidence type="ECO:0000313" key="1">
    <source>
        <dbReference type="EMBL" id="NIZ40976.1"/>
    </source>
</evidence>
<sequence length="183" mass="21586">MMKRLSFIFLFTVLIPIYASVIERSEVQLARAAVRKHGGDVEWYLLVTQALQEAGLKDIEIFYRLFNRWNYVFDGSQQQEVWIDNLKTDEGLSPKQRDFLMNNMSLFEFVGNINDSDSFTSYDIHRLFGSELEYTYKRDFRPYTLRFIATLGDVDWLKQVRSKITETTGADLLEISDEIYFKV</sequence>
<gene>
    <name evidence="1" type="ORF">HCT14_05590</name>
</gene>
<dbReference type="AlphaFoldDB" id="A0A968GCM2"/>
<dbReference type="Proteomes" id="UP000711995">
    <property type="component" value="Unassembled WGS sequence"/>
</dbReference>
<protein>
    <submittedName>
        <fullName evidence="1">Uncharacterized protein</fullName>
    </submittedName>
</protein>
<proteinExistence type="predicted"/>
<keyword evidence="2" id="KW-1185">Reference proteome</keyword>
<dbReference type="RefSeq" id="WP_167700562.1">
    <property type="nucleotide sequence ID" value="NZ_CP118174.1"/>
</dbReference>
<dbReference type="EMBL" id="JAATLJ010000001">
    <property type="protein sequence ID" value="NIZ40976.1"/>
    <property type="molecule type" value="Genomic_DNA"/>
</dbReference>
<name>A0A968GCM2_9SPIO</name>
<organism evidence="1 2">
    <name type="scientific">Entomospira entomophila</name>
    <dbReference type="NCBI Taxonomy" id="2719988"/>
    <lineage>
        <taxon>Bacteria</taxon>
        <taxon>Pseudomonadati</taxon>
        <taxon>Spirochaetota</taxon>
        <taxon>Spirochaetia</taxon>
        <taxon>Spirochaetales</taxon>
        <taxon>Spirochaetaceae</taxon>
        <taxon>Entomospira</taxon>
    </lineage>
</organism>